<dbReference type="EMBL" id="CWQJ01000001">
    <property type="protein sequence ID" value="CSB53608.1"/>
    <property type="molecule type" value="Genomic_DNA"/>
</dbReference>
<gene>
    <name evidence="1" type="ORF">ERS013201_00174</name>
</gene>
<reference evidence="1 2" key="1">
    <citation type="submission" date="2015-07" db="EMBL/GenBank/DDBJ databases">
        <authorList>
            <consortium name="Pathogen Informatics"/>
        </authorList>
    </citation>
    <scope>NUCLEOTIDE SEQUENCE [LARGE SCALE GENOMIC DNA]</scope>
    <source>
        <strain evidence="1 2">A325</strain>
    </source>
</reference>
<protein>
    <submittedName>
        <fullName evidence="1">Uncharacterized protein</fullName>
    </submittedName>
</protein>
<name>A0A655UNM0_VIBCL</name>
<sequence length="57" mass="6541">MQCCNHVQQIGIGMEKVCFGLKANPRTHFTDTKTIVDRGGKNQWVHTAFLVVKRRLQ</sequence>
<proteinExistence type="predicted"/>
<evidence type="ECO:0000313" key="1">
    <source>
        <dbReference type="EMBL" id="CSB53608.1"/>
    </source>
</evidence>
<accession>A0A655UNM0</accession>
<evidence type="ECO:0000313" key="2">
    <source>
        <dbReference type="Proteomes" id="UP000046067"/>
    </source>
</evidence>
<organism evidence="1 2">
    <name type="scientific">Vibrio cholerae</name>
    <dbReference type="NCBI Taxonomy" id="666"/>
    <lineage>
        <taxon>Bacteria</taxon>
        <taxon>Pseudomonadati</taxon>
        <taxon>Pseudomonadota</taxon>
        <taxon>Gammaproteobacteria</taxon>
        <taxon>Vibrionales</taxon>
        <taxon>Vibrionaceae</taxon>
        <taxon>Vibrio</taxon>
    </lineage>
</organism>
<dbReference type="Proteomes" id="UP000046067">
    <property type="component" value="Unassembled WGS sequence"/>
</dbReference>
<dbReference type="AlphaFoldDB" id="A0A655UNM0"/>